<feature type="transmembrane region" description="Helical" evidence="10">
    <location>
        <begin position="523"/>
        <end position="545"/>
    </location>
</feature>
<evidence type="ECO:0000256" key="3">
    <source>
        <dbReference type="ARBA" id="ARBA00005316"/>
    </source>
</evidence>
<keyword evidence="6" id="KW-0256">Endoplasmic reticulum</keyword>
<dbReference type="GeneID" id="106467626"/>
<protein>
    <submittedName>
        <fullName evidence="12">GPI transamidase component PIG-S-like</fullName>
    </submittedName>
</protein>
<keyword evidence="9" id="KW-0325">Glycoprotein</keyword>
<dbReference type="RefSeq" id="XP_013783441.1">
    <property type="nucleotide sequence ID" value="XM_013927987.2"/>
</dbReference>
<keyword evidence="4" id="KW-0337">GPI-anchor biosynthesis</keyword>
<keyword evidence="5 10" id="KW-0812">Transmembrane</keyword>
<keyword evidence="11" id="KW-1185">Reference proteome</keyword>
<dbReference type="Pfam" id="PF10510">
    <property type="entry name" value="PIG-S"/>
    <property type="match status" value="1"/>
</dbReference>
<evidence type="ECO:0000256" key="5">
    <source>
        <dbReference type="ARBA" id="ARBA00022692"/>
    </source>
</evidence>
<proteinExistence type="inferred from homology"/>
<dbReference type="Proteomes" id="UP000694941">
    <property type="component" value="Unplaced"/>
</dbReference>
<gene>
    <name evidence="12" type="primary">LOC106467626</name>
</gene>
<sequence length="556" mass="63288">MSSNQEESVQQNQINLDDTLGDSSSSTVRDAGAVYAICTFALIFAFVGFPLWWKTTEVFRVPLPYQKMDSLPMQKVTHLIGVTVVLVDNSVEKSSLWEQLTLFNLKSSDQLEFKYHFNLREPFPEERRAIVESSNLIDLDRRLHELGLMKKIGSLWMYILPTNMFDLKQPTVGSHRAAYLHSPSSAVSLSVELMRVVSNMVEEKTLRKLFLPTSMSLKQPDKDTMRSTSAYTGLDVIFTLLSSQPEVYDIRWDIERAVEEYLKPFLEFISLIVNVDVKSQILFMTPLNLQPKFLNETEHIVSVDQLSLAFNPVESKLGSHSSLNPTLNFVTYVPPKEVFPLQIYTEKGERLTTNSFLSARWGGFYVYNIPPPTEGSALPSTVYLDVKQVMKVFLSQLKALIGIHHCGDTDCSGLFFIQNYTCTDWELDFLMRRQAQEQLAKALGSLHSLAHLLETISNIVITNVVGDKIYLAIDSLEKGIELLKTGNLEEAFGFIKRAFVSSEEAFYHPSLLALLYFPDDQKYAVYIPLFLPVSIPVILSLPHLWRFLQVKTKKKH</sequence>
<comment type="similarity">
    <text evidence="3">Belongs to the PIGS family.</text>
</comment>
<reference evidence="12" key="1">
    <citation type="submission" date="2025-08" db="UniProtKB">
        <authorList>
            <consortium name="RefSeq"/>
        </authorList>
    </citation>
    <scope>IDENTIFICATION</scope>
    <source>
        <tissue evidence="12">Muscle</tissue>
    </source>
</reference>
<evidence type="ECO:0000313" key="12">
    <source>
        <dbReference type="RefSeq" id="XP_013783441.1"/>
    </source>
</evidence>
<organism evidence="11 12">
    <name type="scientific">Limulus polyphemus</name>
    <name type="common">Atlantic horseshoe crab</name>
    <dbReference type="NCBI Taxonomy" id="6850"/>
    <lineage>
        <taxon>Eukaryota</taxon>
        <taxon>Metazoa</taxon>
        <taxon>Ecdysozoa</taxon>
        <taxon>Arthropoda</taxon>
        <taxon>Chelicerata</taxon>
        <taxon>Merostomata</taxon>
        <taxon>Xiphosura</taxon>
        <taxon>Limulidae</taxon>
        <taxon>Limulus</taxon>
    </lineage>
</organism>
<evidence type="ECO:0000256" key="7">
    <source>
        <dbReference type="ARBA" id="ARBA00022989"/>
    </source>
</evidence>
<keyword evidence="7 10" id="KW-1133">Transmembrane helix</keyword>
<keyword evidence="8 10" id="KW-0472">Membrane</keyword>
<name>A0ABM1BJW3_LIMPO</name>
<evidence type="ECO:0000256" key="10">
    <source>
        <dbReference type="SAM" id="Phobius"/>
    </source>
</evidence>
<comment type="subcellular location">
    <subcellularLocation>
        <location evidence="1">Endoplasmic reticulum membrane</location>
        <topology evidence="1">Multi-pass membrane protein</topology>
    </subcellularLocation>
</comment>
<evidence type="ECO:0000256" key="6">
    <source>
        <dbReference type="ARBA" id="ARBA00022824"/>
    </source>
</evidence>
<dbReference type="InterPro" id="IPR019540">
    <property type="entry name" value="PtdIno-glycan_biosynth_class_S"/>
</dbReference>
<accession>A0ABM1BJW3</accession>
<evidence type="ECO:0000256" key="4">
    <source>
        <dbReference type="ARBA" id="ARBA00022502"/>
    </source>
</evidence>
<evidence type="ECO:0000256" key="2">
    <source>
        <dbReference type="ARBA" id="ARBA00004687"/>
    </source>
</evidence>
<dbReference type="PANTHER" id="PTHR21072:SF13">
    <property type="entry name" value="GPI TRANSAMIDASE COMPONENT PIG-S"/>
    <property type="match status" value="1"/>
</dbReference>
<feature type="transmembrane region" description="Helical" evidence="10">
    <location>
        <begin position="33"/>
        <end position="53"/>
    </location>
</feature>
<evidence type="ECO:0000313" key="11">
    <source>
        <dbReference type="Proteomes" id="UP000694941"/>
    </source>
</evidence>
<dbReference type="PANTHER" id="PTHR21072">
    <property type="entry name" value="GPI TRANSAMIDASE COMPONENT PIG-S"/>
    <property type="match status" value="1"/>
</dbReference>
<comment type="pathway">
    <text evidence="2">Glycolipid biosynthesis; glycosylphosphatidylinositol-anchor biosynthesis.</text>
</comment>
<evidence type="ECO:0000256" key="1">
    <source>
        <dbReference type="ARBA" id="ARBA00004477"/>
    </source>
</evidence>
<evidence type="ECO:0000256" key="8">
    <source>
        <dbReference type="ARBA" id="ARBA00023136"/>
    </source>
</evidence>
<evidence type="ECO:0000256" key="9">
    <source>
        <dbReference type="ARBA" id="ARBA00023180"/>
    </source>
</evidence>